<gene>
    <name evidence="2" type="ORF">CYMTET_50972</name>
</gene>
<dbReference type="AlphaFoldDB" id="A0AAE0BM69"/>
<keyword evidence="3" id="KW-1185">Reference proteome</keyword>
<dbReference type="Proteomes" id="UP001190700">
    <property type="component" value="Unassembled WGS sequence"/>
</dbReference>
<sequence>MRVPGSEFAIQKDQIDRLPMKPSKRKLCFGGKIPRPPCLFLYTGFQQQHIMRDASAVTTGRLAPLVSRGRHRVANRAPSALHARPAKQPSPLSGRHLCSSSAARVTGALNNQSGQQVQSDVPSPLPVGEDSNLALTTPLELDAAVDNDVASQLAGFIASSMLLTLMMEAPALAAQQPKEFFNFNPVCPASDGIFRLGQQTALSLAGDQNVEDYRPLINDVLIRVRTELCVLESFVRETATPFIQEKGISWILPLKETSDTYIAGVVFMVGANFILLGSTKIVAILSIYHDLVLGLPCRLLGRVFALADEDLEVRWDNELSVVMEKQMGEVKVAMKETDKASRESKVAQVNKKYGAQIEDLKTKQDQELANKSTGLGRAQGAIAKFAIPLKIYGGAALQLRKVLEIFDTFCSRYFVTFTVGYIVVKTAHYVLFPEFPCDSLDIC</sequence>
<evidence type="ECO:0000256" key="1">
    <source>
        <dbReference type="SAM" id="MobiDB-lite"/>
    </source>
</evidence>
<organism evidence="2 3">
    <name type="scientific">Cymbomonas tetramitiformis</name>
    <dbReference type="NCBI Taxonomy" id="36881"/>
    <lineage>
        <taxon>Eukaryota</taxon>
        <taxon>Viridiplantae</taxon>
        <taxon>Chlorophyta</taxon>
        <taxon>Pyramimonadophyceae</taxon>
        <taxon>Pyramimonadales</taxon>
        <taxon>Pyramimonadaceae</taxon>
        <taxon>Cymbomonas</taxon>
    </lineage>
</organism>
<proteinExistence type="predicted"/>
<comment type="caution">
    <text evidence="2">The sequence shown here is derived from an EMBL/GenBank/DDBJ whole genome shotgun (WGS) entry which is preliminary data.</text>
</comment>
<feature type="region of interest" description="Disordered" evidence="1">
    <location>
        <begin position="78"/>
        <end position="97"/>
    </location>
</feature>
<reference evidence="2 3" key="1">
    <citation type="journal article" date="2015" name="Genome Biol. Evol.">
        <title>Comparative Genomics of a Bacterivorous Green Alga Reveals Evolutionary Causalities and Consequences of Phago-Mixotrophic Mode of Nutrition.</title>
        <authorList>
            <person name="Burns J.A."/>
            <person name="Paasch A."/>
            <person name="Narechania A."/>
            <person name="Kim E."/>
        </authorList>
    </citation>
    <scope>NUCLEOTIDE SEQUENCE [LARGE SCALE GENOMIC DNA]</scope>
    <source>
        <strain evidence="2 3">PLY_AMNH</strain>
    </source>
</reference>
<evidence type="ECO:0000313" key="3">
    <source>
        <dbReference type="Proteomes" id="UP001190700"/>
    </source>
</evidence>
<accession>A0AAE0BM69</accession>
<protein>
    <submittedName>
        <fullName evidence="2">Uncharacterized protein</fullName>
    </submittedName>
</protein>
<dbReference type="EMBL" id="LGRX02034033">
    <property type="protein sequence ID" value="KAK3239072.1"/>
    <property type="molecule type" value="Genomic_DNA"/>
</dbReference>
<name>A0AAE0BM69_9CHLO</name>
<evidence type="ECO:0000313" key="2">
    <source>
        <dbReference type="EMBL" id="KAK3239072.1"/>
    </source>
</evidence>